<evidence type="ECO:0000313" key="3">
    <source>
        <dbReference type="Proteomes" id="UP000231179"/>
    </source>
</evidence>
<feature type="transmembrane region" description="Helical" evidence="1">
    <location>
        <begin position="6"/>
        <end position="28"/>
    </location>
</feature>
<reference evidence="2 3" key="1">
    <citation type="submission" date="2017-11" db="EMBL/GenBank/DDBJ databases">
        <title>Complete genome sequence of Spiroplasma clarkii CN-5 (DSM 19994).</title>
        <authorList>
            <person name="Tsai Y.-M."/>
            <person name="Chang A."/>
            <person name="Lo W.-S."/>
            <person name="Kuo C.-H."/>
        </authorList>
    </citation>
    <scope>NUCLEOTIDE SEQUENCE [LARGE SCALE GENOMIC DNA]</scope>
    <source>
        <strain evidence="2 3">CN-5</strain>
    </source>
</reference>
<keyword evidence="1" id="KW-0472">Membrane</keyword>
<accession>A0A2K8KN49</accession>
<evidence type="ECO:0008006" key="4">
    <source>
        <dbReference type="Google" id="ProtNLM"/>
    </source>
</evidence>
<dbReference type="Proteomes" id="UP000231179">
    <property type="component" value="Chromosome"/>
</dbReference>
<keyword evidence="3" id="KW-1185">Reference proteome</keyword>
<dbReference type="AlphaFoldDB" id="A0A2K8KN49"/>
<organism evidence="2 3">
    <name type="scientific">Spiroplasma clarkii</name>
    <dbReference type="NCBI Taxonomy" id="2139"/>
    <lineage>
        <taxon>Bacteria</taxon>
        <taxon>Bacillati</taxon>
        <taxon>Mycoplasmatota</taxon>
        <taxon>Mollicutes</taxon>
        <taxon>Entomoplasmatales</taxon>
        <taxon>Spiroplasmataceae</taxon>
        <taxon>Spiroplasma</taxon>
    </lineage>
</organism>
<evidence type="ECO:0000313" key="2">
    <source>
        <dbReference type="EMBL" id="ATX71094.1"/>
    </source>
</evidence>
<keyword evidence="1" id="KW-1133">Transmembrane helix</keyword>
<dbReference type="EMBL" id="CP024870">
    <property type="protein sequence ID" value="ATX71094.1"/>
    <property type="molecule type" value="Genomic_DNA"/>
</dbReference>
<evidence type="ECO:0000256" key="1">
    <source>
        <dbReference type="SAM" id="Phobius"/>
    </source>
</evidence>
<dbReference type="RefSeq" id="WP_100254633.1">
    <property type="nucleotide sequence ID" value="NZ_CP024870.1"/>
</dbReference>
<sequence>MKANEIIAIVGLALIIIIGCGYAIWYSYQKKNNPDFENVQVDFLAFKLAKKFKNDPKIKFIMHEEINYENLRELDKNYRAIMISERMIYLLKFFATDPEKQSAESQQKETKLIEKLSSRLNMEPKNFAILKYFNDRLYVSELNKWAKKSSEILLLINEILWLNKPNEINQNKIQIIKKK</sequence>
<keyword evidence="1" id="KW-0812">Transmembrane</keyword>
<protein>
    <recommendedName>
        <fullName evidence="4">Lipoprotein</fullName>
    </recommendedName>
</protein>
<dbReference type="PROSITE" id="PS51257">
    <property type="entry name" value="PROKAR_LIPOPROTEIN"/>
    <property type="match status" value="1"/>
</dbReference>
<gene>
    <name evidence="2" type="ORF">SCLAR_v1c07790</name>
</gene>
<name>A0A2K8KN49_9MOLU</name>
<proteinExistence type="predicted"/>